<gene>
    <name evidence="3" type="ORF">JX001_07525</name>
</gene>
<feature type="signal peptide" evidence="2">
    <location>
        <begin position="1"/>
        <end position="26"/>
    </location>
</feature>
<dbReference type="EMBL" id="CP070968">
    <property type="protein sequence ID" value="QSF55617.1"/>
    <property type="molecule type" value="Genomic_DNA"/>
</dbReference>
<reference evidence="3 4" key="1">
    <citation type="submission" date="2021-02" db="EMBL/GenBank/DDBJ databases">
        <title>Brevundimonas sp. CS1 genome sequence.</title>
        <authorList>
            <person name="Lee K."/>
            <person name="Choi Y.-J."/>
            <person name="Son H.-R."/>
        </authorList>
    </citation>
    <scope>NUCLEOTIDE SEQUENCE [LARGE SCALE GENOMIC DNA]</scope>
    <source>
        <strain evidence="3 4">CS1</strain>
    </source>
</reference>
<name>A0ABX7LUU6_9CAUL</name>
<sequence>MQLEIIMLLAALMAGFLIQDAQPAYPATPQQFEGRRSGFVQGTLNVAIGERATLRRNANGTYDLIKVDRIDIGDVLPPAEDSRGPLNEAAPGTIRFGLHARRDVGSLLKVENSQGEGLKYSGFIVRYVGGQARGPAETSVCTVPAGMVSYERWNEPVIQIVVGGLQTSADAVPTCPPHVEQSSGTSSSPPSVRPS</sequence>
<proteinExistence type="predicted"/>
<keyword evidence="2" id="KW-0732">Signal</keyword>
<evidence type="ECO:0000313" key="3">
    <source>
        <dbReference type="EMBL" id="QSF55617.1"/>
    </source>
</evidence>
<protein>
    <submittedName>
        <fullName evidence="3">Uncharacterized protein</fullName>
    </submittedName>
</protein>
<keyword evidence="4" id="KW-1185">Reference proteome</keyword>
<accession>A0ABX7LUU6</accession>
<feature type="region of interest" description="Disordered" evidence="1">
    <location>
        <begin position="172"/>
        <end position="195"/>
    </location>
</feature>
<evidence type="ECO:0000256" key="2">
    <source>
        <dbReference type="SAM" id="SignalP"/>
    </source>
</evidence>
<dbReference type="RefSeq" id="WP_205682952.1">
    <property type="nucleotide sequence ID" value="NZ_CP070968.1"/>
</dbReference>
<dbReference type="Proteomes" id="UP000662957">
    <property type="component" value="Chromosome"/>
</dbReference>
<evidence type="ECO:0000313" key="4">
    <source>
        <dbReference type="Proteomes" id="UP000662957"/>
    </source>
</evidence>
<feature type="compositionally biased region" description="Low complexity" evidence="1">
    <location>
        <begin position="182"/>
        <end position="195"/>
    </location>
</feature>
<organism evidence="3 4">
    <name type="scientific">Brevundimonas fontaquae</name>
    <dbReference type="NCBI Taxonomy" id="2813778"/>
    <lineage>
        <taxon>Bacteria</taxon>
        <taxon>Pseudomonadati</taxon>
        <taxon>Pseudomonadota</taxon>
        <taxon>Alphaproteobacteria</taxon>
        <taxon>Caulobacterales</taxon>
        <taxon>Caulobacteraceae</taxon>
        <taxon>Brevundimonas</taxon>
    </lineage>
</organism>
<feature type="chain" id="PRO_5047309842" evidence="2">
    <location>
        <begin position="27"/>
        <end position="195"/>
    </location>
</feature>
<evidence type="ECO:0000256" key="1">
    <source>
        <dbReference type="SAM" id="MobiDB-lite"/>
    </source>
</evidence>